<dbReference type="HAMAP" id="MF_01147">
    <property type="entry name" value="Lgt"/>
    <property type="match status" value="1"/>
</dbReference>
<organism evidence="8 10">
    <name type="scientific">Clostridium symbiosum</name>
    <name type="common">Bacteroides symbiosus</name>
    <dbReference type="NCBI Taxonomy" id="1512"/>
    <lineage>
        <taxon>Bacteria</taxon>
        <taxon>Bacillati</taxon>
        <taxon>Bacillota</taxon>
        <taxon>Clostridia</taxon>
        <taxon>Lachnospirales</taxon>
        <taxon>Lachnospiraceae</taxon>
        <taxon>Otoolea</taxon>
    </lineage>
</organism>
<comment type="subcellular location">
    <subcellularLocation>
        <location evidence="7">Cell membrane</location>
        <topology evidence="7">Multi-pass membrane protein</topology>
    </subcellularLocation>
</comment>
<dbReference type="GO" id="GO:0008961">
    <property type="term" value="F:phosphatidylglycerol-prolipoprotein diacylglyceryl transferase activity"/>
    <property type="evidence" value="ECO:0007669"/>
    <property type="project" value="UniProtKB-UniRule"/>
</dbReference>
<sequence length="259" mass="27914">MKNDLLTIGGFTIHGYGLMIGLGFVAAYFMTEYRASKQGLDSDKIISLAGWTIIAGLICAKLLYYVTIFDDIIANPKLLLDLGDGFVVYGGIIGGIFGGFLFTRVHKVPFFKYFDLVMPSVALAQGLGRIGCYLAGCCYGLQVDSPISIVFTNSAFAPNGVPLLPTQLISSGLNFLHCIVLLWFARRAKAPGQVSALYLICYSAGRFVLEYFRGDLIRGSVGTFSTSQFISIFIFIAGVALFIASPKLNKGGEETSGEA</sequence>
<evidence type="ECO:0000256" key="6">
    <source>
        <dbReference type="ARBA" id="ARBA00023136"/>
    </source>
</evidence>
<dbReference type="EMBL" id="JAQLGM010000031">
    <property type="protein sequence ID" value="MDB2001104.1"/>
    <property type="molecule type" value="Genomic_DNA"/>
</dbReference>
<keyword evidence="6 7" id="KW-0472">Membrane</keyword>
<evidence type="ECO:0000313" key="9">
    <source>
        <dbReference type="EMBL" id="MDB2001104.1"/>
    </source>
</evidence>
<evidence type="ECO:0000313" key="10">
    <source>
        <dbReference type="Proteomes" id="UP001203136"/>
    </source>
</evidence>
<comment type="caution">
    <text evidence="8">The sequence shown here is derived from an EMBL/GenBank/DDBJ whole genome shotgun (WGS) entry which is preliminary data.</text>
</comment>
<dbReference type="PANTHER" id="PTHR30589">
    <property type="entry name" value="PROLIPOPROTEIN DIACYLGLYCERYL TRANSFERASE"/>
    <property type="match status" value="1"/>
</dbReference>
<proteinExistence type="inferred from homology"/>
<keyword evidence="2 7" id="KW-1003">Cell membrane</keyword>
<dbReference type="GeneID" id="57971113"/>
<dbReference type="Pfam" id="PF01790">
    <property type="entry name" value="LGT"/>
    <property type="match status" value="1"/>
</dbReference>
<keyword evidence="5 7" id="KW-1133">Transmembrane helix</keyword>
<keyword evidence="3 7" id="KW-0808">Transferase</keyword>
<feature type="transmembrane region" description="Helical" evidence="7">
    <location>
        <begin position="86"/>
        <end position="105"/>
    </location>
</feature>
<evidence type="ECO:0000256" key="2">
    <source>
        <dbReference type="ARBA" id="ARBA00022475"/>
    </source>
</evidence>
<dbReference type="NCBIfam" id="TIGR00544">
    <property type="entry name" value="lgt"/>
    <property type="match status" value="1"/>
</dbReference>
<evidence type="ECO:0000256" key="1">
    <source>
        <dbReference type="ARBA" id="ARBA00007150"/>
    </source>
</evidence>
<protein>
    <recommendedName>
        <fullName evidence="7">Phosphatidylglycerol--prolipoprotein diacylglyceryl transferase</fullName>
        <ecNumber evidence="7">2.5.1.145</ecNumber>
    </recommendedName>
</protein>
<feature type="binding site" evidence="7">
    <location>
        <position position="129"/>
    </location>
    <ligand>
        <name>a 1,2-diacyl-sn-glycero-3-phospho-(1'-sn-glycerol)</name>
        <dbReference type="ChEBI" id="CHEBI:64716"/>
    </ligand>
</feature>
<comment type="function">
    <text evidence="7">Catalyzes the transfer of the diacylglyceryl group from phosphatidylglycerol to the sulfhydryl group of the N-terminal cysteine of a prolipoprotein, the first step in the formation of mature lipoproteins.</text>
</comment>
<accession>A0AAW5EYE0</accession>
<evidence type="ECO:0000256" key="5">
    <source>
        <dbReference type="ARBA" id="ARBA00022989"/>
    </source>
</evidence>
<feature type="transmembrane region" description="Helical" evidence="7">
    <location>
        <begin position="13"/>
        <end position="33"/>
    </location>
</feature>
<dbReference type="GO" id="GO:0005886">
    <property type="term" value="C:plasma membrane"/>
    <property type="evidence" value="ECO:0007669"/>
    <property type="project" value="UniProtKB-SubCell"/>
</dbReference>
<dbReference type="Proteomes" id="UP001300871">
    <property type="component" value="Unassembled WGS sequence"/>
</dbReference>
<keyword evidence="4 7" id="KW-0812">Transmembrane</keyword>
<feature type="transmembrane region" description="Helical" evidence="7">
    <location>
        <begin position="163"/>
        <end position="184"/>
    </location>
</feature>
<gene>
    <name evidence="7" type="primary">lgt</name>
    <name evidence="8" type="ORF">K5I21_05620</name>
    <name evidence="9" type="ORF">PM006_12915</name>
</gene>
<dbReference type="EMBL" id="JAINVB010000001">
    <property type="protein sequence ID" value="MCK0085354.1"/>
    <property type="molecule type" value="Genomic_DNA"/>
</dbReference>
<comment type="pathway">
    <text evidence="7">Protein modification; lipoprotein biosynthesis (diacylglyceryl transfer).</text>
</comment>
<evidence type="ECO:0000256" key="7">
    <source>
        <dbReference type="HAMAP-Rule" id="MF_01147"/>
    </source>
</evidence>
<dbReference type="AlphaFoldDB" id="A0AAW5EYE0"/>
<comment type="catalytic activity">
    <reaction evidence="7">
        <text>L-cysteinyl-[prolipoprotein] + a 1,2-diacyl-sn-glycero-3-phospho-(1'-sn-glycerol) = an S-1,2-diacyl-sn-glyceryl-L-cysteinyl-[prolipoprotein] + sn-glycerol 1-phosphate + H(+)</text>
        <dbReference type="Rhea" id="RHEA:56712"/>
        <dbReference type="Rhea" id="RHEA-COMP:14679"/>
        <dbReference type="Rhea" id="RHEA-COMP:14680"/>
        <dbReference type="ChEBI" id="CHEBI:15378"/>
        <dbReference type="ChEBI" id="CHEBI:29950"/>
        <dbReference type="ChEBI" id="CHEBI:57685"/>
        <dbReference type="ChEBI" id="CHEBI:64716"/>
        <dbReference type="ChEBI" id="CHEBI:140658"/>
        <dbReference type="EC" id="2.5.1.145"/>
    </reaction>
</comment>
<reference evidence="8" key="1">
    <citation type="journal article" date="2022" name="Cell Host Microbe">
        <title>Colonization of the live biotherapeutic product VE303 and modulation of the microbiota and metabolites in healthy volunteers.</title>
        <authorList>
            <person name="Dsouza M."/>
            <person name="Menon R."/>
            <person name="Crossette E."/>
            <person name="Bhattarai S.K."/>
            <person name="Schneider J."/>
            <person name="Kim Y.G."/>
            <person name="Reddy S."/>
            <person name="Caballero S."/>
            <person name="Felix C."/>
            <person name="Cornacchione L."/>
            <person name="Hendrickson J."/>
            <person name="Watson A.R."/>
            <person name="Minot S.S."/>
            <person name="Greenfield N."/>
            <person name="Schopf L."/>
            <person name="Szabady R."/>
            <person name="Patarroyo J."/>
            <person name="Smith W."/>
            <person name="Harrison P."/>
            <person name="Kuijper E.J."/>
            <person name="Kelly C.P."/>
            <person name="Olle B."/>
            <person name="Bobilev D."/>
            <person name="Silber J.L."/>
            <person name="Bucci V."/>
            <person name="Roberts B."/>
            <person name="Faith J."/>
            <person name="Norman J.M."/>
        </authorList>
    </citation>
    <scope>NUCLEOTIDE SEQUENCE</scope>
    <source>
        <strain evidence="8">VE303-04</strain>
    </source>
</reference>
<dbReference type="InterPro" id="IPR001640">
    <property type="entry name" value="Lgt"/>
</dbReference>
<name>A0AAW5EYE0_CLOSY</name>
<dbReference type="Proteomes" id="UP001203136">
    <property type="component" value="Unassembled WGS sequence"/>
</dbReference>
<comment type="similarity">
    <text evidence="1 7">Belongs to the Lgt family.</text>
</comment>
<evidence type="ECO:0000256" key="4">
    <source>
        <dbReference type="ARBA" id="ARBA00022692"/>
    </source>
</evidence>
<dbReference type="RefSeq" id="WP_009298937.1">
    <property type="nucleotide sequence ID" value="NZ_BAABZD010000001.1"/>
</dbReference>
<feature type="transmembrane region" description="Helical" evidence="7">
    <location>
        <begin position="126"/>
        <end position="143"/>
    </location>
</feature>
<evidence type="ECO:0000256" key="3">
    <source>
        <dbReference type="ARBA" id="ARBA00022679"/>
    </source>
</evidence>
<dbReference type="GO" id="GO:0042158">
    <property type="term" value="P:lipoprotein biosynthetic process"/>
    <property type="evidence" value="ECO:0007669"/>
    <property type="project" value="UniProtKB-UniRule"/>
</dbReference>
<reference evidence="9" key="2">
    <citation type="submission" date="2023-01" db="EMBL/GenBank/DDBJ databases">
        <title>Human gut microbiome strain richness.</title>
        <authorList>
            <person name="Chen-Liaw A."/>
        </authorList>
    </citation>
    <scope>NUCLEOTIDE SEQUENCE</scope>
    <source>
        <strain evidence="9">B1_m1001713B170214d0_201011</strain>
    </source>
</reference>
<dbReference type="NCBIfam" id="NF000778">
    <property type="entry name" value="PRK00052.3-4"/>
    <property type="match status" value="1"/>
</dbReference>
<dbReference type="EC" id="2.5.1.145" evidence="7"/>
<feature type="transmembrane region" description="Helical" evidence="7">
    <location>
        <begin position="224"/>
        <end position="244"/>
    </location>
</feature>
<dbReference type="PANTHER" id="PTHR30589:SF0">
    <property type="entry name" value="PHOSPHATIDYLGLYCEROL--PROLIPOPROTEIN DIACYLGLYCERYL TRANSFERASE"/>
    <property type="match status" value="1"/>
</dbReference>
<keyword evidence="8" id="KW-0328">Glycosyltransferase</keyword>
<feature type="transmembrane region" description="Helical" evidence="7">
    <location>
        <begin position="45"/>
        <end position="66"/>
    </location>
</feature>
<evidence type="ECO:0000313" key="8">
    <source>
        <dbReference type="EMBL" id="MCK0085354.1"/>
    </source>
</evidence>